<feature type="domain" description="Sulfotransferase" evidence="3">
    <location>
        <begin position="182"/>
        <end position="449"/>
    </location>
</feature>
<dbReference type="Proteomes" id="UP000821866">
    <property type="component" value="Chromosome 4"/>
</dbReference>
<proteinExistence type="inferred from homology"/>
<evidence type="ECO:0000313" key="4">
    <source>
        <dbReference type="EMBL" id="KAH8028087.1"/>
    </source>
</evidence>
<name>A0A9J6E0L4_RHIMP</name>
<comment type="caution">
    <text evidence="4">The sequence shown here is derived from an EMBL/GenBank/DDBJ whole genome shotgun (WGS) entry which is preliminary data.</text>
</comment>
<dbReference type="GO" id="GO:0008146">
    <property type="term" value="F:sulfotransferase activity"/>
    <property type="evidence" value="ECO:0007669"/>
    <property type="project" value="InterPro"/>
</dbReference>
<sequence>MVVEPKRRGDDEKKHHVLELLSSAPAVATTHSLVVLEPVVNIVIRLPQKGPRLTFQHAAASLSWFPPTDNGEYVARNPYVFAISYYYFLKRETPKRVTDVFFETFLPLFLCSKYFKKILLQVKQSHVRTLPEEAFTIQKYYHNIDNWLNMDQESYRFVKGVWMHNVFPEGAINSAIDYKHQDGDVIVVTYPKCGTNWTMIIVHSIISRGEELPGVVEFRLACPFIEMTGAGPALNPSRTGPIMTHLPLEVFPPVDNAKYIYVARNPYDCAVSYYHFLKGLTPKTVTDVSFEKFLPLFLSGKVIYGDYFDHLLPWYERRNNANVLFLTYEQLKADTKTQVLKIADFIDEEHGAALRKDDNLLQKVLHASSLENMKRFFSERPMEGVKKILDITCDKSVSPGTLENTSAKFDEMHEGSGFVRKGIVGDWRNYFMEEQIKLTKDWIEIKTQGSDVMKLWKDCDLP</sequence>
<comment type="similarity">
    <text evidence="1">Belongs to the sulfotransferase 1 family.</text>
</comment>
<keyword evidence="2" id="KW-0808">Transferase</keyword>
<dbReference type="AlphaFoldDB" id="A0A9J6E0L4"/>
<dbReference type="PANTHER" id="PTHR11783">
    <property type="entry name" value="SULFOTRANSFERASE SULT"/>
    <property type="match status" value="1"/>
</dbReference>
<dbReference type="InterPro" id="IPR000863">
    <property type="entry name" value="Sulfotransferase_dom"/>
</dbReference>
<reference evidence="4" key="1">
    <citation type="journal article" date="2020" name="Cell">
        <title>Large-Scale Comparative Analyses of Tick Genomes Elucidate Their Genetic Diversity and Vector Capacities.</title>
        <authorList>
            <consortium name="Tick Genome and Microbiome Consortium (TIGMIC)"/>
            <person name="Jia N."/>
            <person name="Wang J."/>
            <person name="Shi W."/>
            <person name="Du L."/>
            <person name="Sun Y."/>
            <person name="Zhan W."/>
            <person name="Jiang J.F."/>
            <person name="Wang Q."/>
            <person name="Zhang B."/>
            <person name="Ji P."/>
            <person name="Bell-Sakyi L."/>
            <person name="Cui X.M."/>
            <person name="Yuan T.T."/>
            <person name="Jiang B.G."/>
            <person name="Yang W.F."/>
            <person name="Lam T.T."/>
            <person name="Chang Q.C."/>
            <person name="Ding S.J."/>
            <person name="Wang X.J."/>
            <person name="Zhu J.G."/>
            <person name="Ruan X.D."/>
            <person name="Zhao L."/>
            <person name="Wei J.T."/>
            <person name="Ye R.Z."/>
            <person name="Que T.C."/>
            <person name="Du C.H."/>
            <person name="Zhou Y.H."/>
            <person name="Cheng J.X."/>
            <person name="Dai P.F."/>
            <person name="Guo W.B."/>
            <person name="Han X.H."/>
            <person name="Huang E.J."/>
            <person name="Li L.F."/>
            <person name="Wei W."/>
            <person name="Gao Y.C."/>
            <person name="Liu J.Z."/>
            <person name="Shao H.Z."/>
            <person name="Wang X."/>
            <person name="Wang C.C."/>
            <person name="Yang T.C."/>
            <person name="Huo Q.B."/>
            <person name="Li W."/>
            <person name="Chen H.Y."/>
            <person name="Chen S.E."/>
            <person name="Zhou L.G."/>
            <person name="Ni X.B."/>
            <person name="Tian J.H."/>
            <person name="Sheng Y."/>
            <person name="Liu T."/>
            <person name="Pan Y.S."/>
            <person name="Xia L.Y."/>
            <person name="Li J."/>
            <person name="Zhao F."/>
            <person name="Cao W.C."/>
        </authorList>
    </citation>
    <scope>NUCLEOTIDE SEQUENCE</scope>
    <source>
        <strain evidence="4">Rmic-2018</strain>
    </source>
</reference>
<dbReference type="VEuPathDB" id="VectorBase:LOC119167431"/>
<dbReference type="SUPFAM" id="SSF52540">
    <property type="entry name" value="P-loop containing nucleoside triphosphate hydrolases"/>
    <property type="match status" value="1"/>
</dbReference>
<reference evidence="4" key="2">
    <citation type="submission" date="2021-09" db="EMBL/GenBank/DDBJ databases">
        <authorList>
            <person name="Jia N."/>
            <person name="Wang J."/>
            <person name="Shi W."/>
            <person name="Du L."/>
            <person name="Sun Y."/>
            <person name="Zhan W."/>
            <person name="Jiang J."/>
            <person name="Wang Q."/>
            <person name="Zhang B."/>
            <person name="Ji P."/>
            <person name="Sakyi L.B."/>
            <person name="Cui X."/>
            <person name="Yuan T."/>
            <person name="Jiang B."/>
            <person name="Yang W."/>
            <person name="Lam T.T.-Y."/>
            <person name="Chang Q."/>
            <person name="Ding S."/>
            <person name="Wang X."/>
            <person name="Zhu J."/>
            <person name="Ruan X."/>
            <person name="Zhao L."/>
            <person name="Wei J."/>
            <person name="Que T."/>
            <person name="Du C."/>
            <person name="Cheng J."/>
            <person name="Dai P."/>
            <person name="Han X."/>
            <person name="Huang E."/>
            <person name="Gao Y."/>
            <person name="Liu J."/>
            <person name="Shao H."/>
            <person name="Ye R."/>
            <person name="Li L."/>
            <person name="Wei W."/>
            <person name="Wang X."/>
            <person name="Wang C."/>
            <person name="Huo Q."/>
            <person name="Li W."/>
            <person name="Guo W."/>
            <person name="Chen H."/>
            <person name="Chen S."/>
            <person name="Zhou L."/>
            <person name="Zhou L."/>
            <person name="Ni X."/>
            <person name="Tian J."/>
            <person name="Zhou Y."/>
            <person name="Sheng Y."/>
            <person name="Liu T."/>
            <person name="Pan Y."/>
            <person name="Xia L."/>
            <person name="Li J."/>
            <person name="Zhao F."/>
            <person name="Cao W."/>
        </authorList>
    </citation>
    <scope>NUCLEOTIDE SEQUENCE</scope>
    <source>
        <strain evidence="4">Rmic-2018</strain>
        <tissue evidence="4">Larvae</tissue>
    </source>
</reference>
<dbReference type="Gene3D" id="3.40.50.300">
    <property type="entry name" value="P-loop containing nucleotide triphosphate hydrolases"/>
    <property type="match status" value="1"/>
</dbReference>
<evidence type="ECO:0000313" key="5">
    <source>
        <dbReference type="Proteomes" id="UP000821866"/>
    </source>
</evidence>
<dbReference type="InterPro" id="IPR027417">
    <property type="entry name" value="P-loop_NTPase"/>
</dbReference>
<dbReference type="EMBL" id="JABSTU010000006">
    <property type="protein sequence ID" value="KAH8028087.1"/>
    <property type="molecule type" value="Genomic_DNA"/>
</dbReference>
<evidence type="ECO:0000256" key="2">
    <source>
        <dbReference type="ARBA" id="ARBA00022679"/>
    </source>
</evidence>
<keyword evidence="5" id="KW-1185">Reference proteome</keyword>
<accession>A0A9J6E0L4</accession>
<evidence type="ECO:0000256" key="1">
    <source>
        <dbReference type="ARBA" id="ARBA00005771"/>
    </source>
</evidence>
<protein>
    <recommendedName>
        <fullName evidence="3">Sulfotransferase domain-containing protein</fullName>
    </recommendedName>
</protein>
<gene>
    <name evidence="4" type="ORF">HPB51_012856</name>
</gene>
<organism evidence="4 5">
    <name type="scientific">Rhipicephalus microplus</name>
    <name type="common">Cattle tick</name>
    <name type="synonym">Boophilus microplus</name>
    <dbReference type="NCBI Taxonomy" id="6941"/>
    <lineage>
        <taxon>Eukaryota</taxon>
        <taxon>Metazoa</taxon>
        <taxon>Ecdysozoa</taxon>
        <taxon>Arthropoda</taxon>
        <taxon>Chelicerata</taxon>
        <taxon>Arachnida</taxon>
        <taxon>Acari</taxon>
        <taxon>Parasitiformes</taxon>
        <taxon>Ixodida</taxon>
        <taxon>Ixodoidea</taxon>
        <taxon>Ixodidae</taxon>
        <taxon>Rhipicephalinae</taxon>
        <taxon>Rhipicephalus</taxon>
        <taxon>Boophilus</taxon>
    </lineage>
</organism>
<dbReference type="Pfam" id="PF00685">
    <property type="entry name" value="Sulfotransfer_1"/>
    <property type="match status" value="1"/>
</dbReference>
<evidence type="ECO:0000259" key="3">
    <source>
        <dbReference type="Pfam" id="PF00685"/>
    </source>
</evidence>